<comment type="caution">
    <text evidence="1">The sequence shown here is derived from an EMBL/GenBank/DDBJ whole genome shotgun (WGS) entry which is preliminary data.</text>
</comment>
<proteinExistence type="predicted"/>
<gene>
    <name evidence="1" type="ORF">VFPPC_16939</name>
</gene>
<evidence type="ECO:0000313" key="1">
    <source>
        <dbReference type="EMBL" id="OAQ58672.1"/>
    </source>
</evidence>
<accession>A0A179EZU4</accession>
<dbReference type="Proteomes" id="UP000078397">
    <property type="component" value="Unassembled WGS sequence"/>
</dbReference>
<dbReference type="RefSeq" id="XP_018136791.1">
    <property type="nucleotide sequence ID" value="XM_018294691.1"/>
</dbReference>
<dbReference type="AlphaFoldDB" id="A0A179EZU4"/>
<name>A0A179EZU4_METCM</name>
<dbReference type="EMBL" id="LSBJ02000014">
    <property type="protein sequence ID" value="OAQ58672.1"/>
    <property type="molecule type" value="Genomic_DNA"/>
</dbReference>
<dbReference type="KEGG" id="pchm:VFPPC_16939"/>
<protein>
    <submittedName>
        <fullName evidence="1">Uncharacterized protein</fullName>
    </submittedName>
</protein>
<evidence type="ECO:0000313" key="2">
    <source>
        <dbReference type="Proteomes" id="UP000078397"/>
    </source>
</evidence>
<sequence length="117" mass="12872">MSGATIAIALVIHVESKSCCSSATSLLSDGLQQNAGKPPSGTLFRALSSTWITRRSTGIWWLDFSVAWSVHGSLGNHWEGTYGILEWNQRPNERMDLGPCHMIVMLKIRSTRLLGSQ</sequence>
<organism evidence="1 2">
    <name type="scientific">Pochonia chlamydosporia 170</name>
    <dbReference type="NCBI Taxonomy" id="1380566"/>
    <lineage>
        <taxon>Eukaryota</taxon>
        <taxon>Fungi</taxon>
        <taxon>Dikarya</taxon>
        <taxon>Ascomycota</taxon>
        <taxon>Pezizomycotina</taxon>
        <taxon>Sordariomycetes</taxon>
        <taxon>Hypocreomycetidae</taxon>
        <taxon>Hypocreales</taxon>
        <taxon>Clavicipitaceae</taxon>
        <taxon>Pochonia</taxon>
    </lineage>
</organism>
<reference evidence="1 2" key="1">
    <citation type="journal article" date="2016" name="PLoS Pathog.">
        <title>Biosynthesis of antibiotic leucinostatins in bio-control fungus Purpureocillium lilacinum and their inhibition on phytophthora revealed by genome mining.</title>
        <authorList>
            <person name="Wang G."/>
            <person name="Liu Z."/>
            <person name="Lin R."/>
            <person name="Li E."/>
            <person name="Mao Z."/>
            <person name="Ling J."/>
            <person name="Yang Y."/>
            <person name="Yin W.B."/>
            <person name="Xie B."/>
        </authorList>
    </citation>
    <scope>NUCLEOTIDE SEQUENCE [LARGE SCALE GENOMIC DNA]</scope>
    <source>
        <strain evidence="1">170</strain>
    </source>
</reference>
<dbReference type="GeneID" id="28858685"/>
<keyword evidence="2" id="KW-1185">Reference proteome</keyword>